<dbReference type="GO" id="GO:0015627">
    <property type="term" value="C:type II protein secretion system complex"/>
    <property type="evidence" value="ECO:0007669"/>
    <property type="project" value="TreeGrafter"/>
</dbReference>
<dbReference type="Pfam" id="PF00263">
    <property type="entry name" value="Secretin"/>
    <property type="match status" value="1"/>
</dbReference>
<comment type="caution">
    <text evidence="5">The sequence shown here is derived from an EMBL/GenBank/DDBJ whole genome shotgun (WGS) entry which is preliminary data.</text>
</comment>
<feature type="compositionally biased region" description="Polar residues" evidence="2">
    <location>
        <begin position="453"/>
        <end position="463"/>
    </location>
</feature>
<dbReference type="AlphaFoldDB" id="A0A9E5MMU3"/>
<proteinExistence type="inferred from homology"/>
<dbReference type="InterPro" id="IPR004846">
    <property type="entry name" value="T2SS/T3SS_dom"/>
</dbReference>
<dbReference type="EMBL" id="JAAONZ010000014">
    <property type="protein sequence ID" value="NHO67153.1"/>
    <property type="molecule type" value="Genomic_DNA"/>
</dbReference>
<reference evidence="5" key="1">
    <citation type="submission" date="2020-03" db="EMBL/GenBank/DDBJ databases">
        <authorList>
            <person name="Guo F."/>
        </authorList>
    </citation>
    <scope>NUCLEOTIDE SEQUENCE</scope>
    <source>
        <strain evidence="5">JCM 30134</strain>
    </source>
</reference>
<feature type="region of interest" description="Disordered" evidence="2">
    <location>
        <begin position="448"/>
        <end position="478"/>
    </location>
</feature>
<dbReference type="Pfam" id="PF13629">
    <property type="entry name" value="T2SS-T3SS_pil_N"/>
    <property type="match status" value="1"/>
</dbReference>
<evidence type="ECO:0000313" key="5">
    <source>
        <dbReference type="EMBL" id="NHO67153.1"/>
    </source>
</evidence>
<organism evidence="5 6">
    <name type="scientific">Pseudomaricurvus hydrocarbonicus</name>
    <dbReference type="NCBI Taxonomy" id="1470433"/>
    <lineage>
        <taxon>Bacteria</taxon>
        <taxon>Pseudomonadati</taxon>
        <taxon>Pseudomonadota</taxon>
        <taxon>Gammaproteobacteria</taxon>
        <taxon>Cellvibrionales</taxon>
        <taxon>Cellvibrionaceae</taxon>
        <taxon>Pseudomaricurvus</taxon>
    </lineage>
</organism>
<dbReference type="Proteomes" id="UP000787472">
    <property type="component" value="Unassembled WGS sequence"/>
</dbReference>
<evidence type="ECO:0000256" key="2">
    <source>
        <dbReference type="SAM" id="MobiDB-lite"/>
    </source>
</evidence>
<dbReference type="PRINTS" id="PR00811">
    <property type="entry name" value="BCTERIALGSPD"/>
</dbReference>
<dbReference type="InterPro" id="IPR050810">
    <property type="entry name" value="Bact_Secretion_Sys_Channel"/>
</dbReference>
<accession>A0A9E5MMU3</accession>
<dbReference type="PANTHER" id="PTHR30332:SF17">
    <property type="entry name" value="TYPE IV PILIATION SYSTEM PROTEIN DR_0774-RELATED"/>
    <property type="match status" value="1"/>
</dbReference>
<evidence type="ECO:0000313" key="6">
    <source>
        <dbReference type="Proteomes" id="UP000787472"/>
    </source>
</evidence>
<name>A0A9E5MMU3_9GAMM</name>
<gene>
    <name evidence="5" type="ORF">G8770_16515</name>
</gene>
<evidence type="ECO:0000259" key="3">
    <source>
        <dbReference type="Pfam" id="PF00263"/>
    </source>
</evidence>
<evidence type="ECO:0000259" key="4">
    <source>
        <dbReference type="Pfam" id="PF13629"/>
    </source>
</evidence>
<feature type="domain" description="Type II/III secretion system secretin-like" evidence="3">
    <location>
        <begin position="250"/>
        <end position="415"/>
    </location>
</feature>
<comment type="similarity">
    <text evidence="1">Belongs to the bacterial secretin family.</text>
</comment>
<protein>
    <submittedName>
        <fullName evidence="5">Type II and III secretion system protein family protein</fullName>
    </submittedName>
</protein>
<feature type="domain" description="Pilus formation protein N-terminal" evidence="4">
    <location>
        <begin position="1"/>
        <end position="68"/>
    </location>
</feature>
<evidence type="ECO:0000256" key="1">
    <source>
        <dbReference type="RuleBase" id="RU004003"/>
    </source>
</evidence>
<keyword evidence="6" id="KW-1185">Reference proteome</keyword>
<dbReference type="InterPro" id="IPR001775">
    <property type="entry name" value="GspD/PilQ"/>
</dbReference>
<dbReference type="PANTHER" id="PTHR30332">
    <property type="entry name" value="PROBABLE GENERAL SECRETION PATHWAY PROTEIN D"/>
    <property type="match status" value="1"/>
</dbReference>
<dbReference type="GO" id="GO:0009306">
    <property type="term" value="P:protein secretion"/>
    <property type="evidence" value="ECO:0007669"/>
    <property type="project" value="InterPro"/>
</dbReference>
<sequence length="478" mass="51440">MQVPLYKSQILDINVPIQKVSMGNPDIADILVLRNGQLYVLGKKLGTTNVLLWNKNSQLIKAIDIEVTHDLNTLKAKLFRVLPDERIEVYSSQGSLVLGGQVSSTARMNTALKIAQSYVSVAQRMEGDGKAKEDKENRIVNLMSVGGAQQVMLKVTVAEMNRSSMKKLGVKFNALGIGDSNWNLGGVNGGATFPDALFEPDDVRIPVFGESAPLGPVIDEFMPNDLSIADKGLFGSFLSENFIFNMTLEAAKENGSAKILAEPTLTTLTGQEARFLSGGEFPIPIPRGDRGTTIEFKEFGVGVNFVPVVLDSGRINLTLDVSVSELINGNSVIIRAEDSTSTFLIPSLTKRSAQSSVELADGETIGIAGLISENMREVVTKFPGLGDIPILGQLFRSSEFESGETELVILVTPVLATPFKDKPALPTDHFVAPSDLEFYLLGRTYGTPEKSGTKSTSTAQTLPVKSGGIDQSFGHSLN</sequence>
<dbReference type="InterPro" id="IPR032789">
    <property type="entry name" value="T2SS-T3SS_pil_N"/>
</dbReference>